<dbReference type="HAMAP" id="MF_03220">
    <property type="entry name" value="Succ_CoA_betaA_euk"/>
    <property type="match status" value="1"/>
</dbReference>
<proteinExistence type="inferred from homology"/>
<dbReference type="Pfam" id="PF08442">
    <property type="entry name" value="ATP-grasp_2"/>
    <property type="match status" value="1"/>
</dbReference>
<dbReference type="SUPFAM" id="SSF56059">
    <property type="entry name" value="Glutathione synthetase ATP-binding domain-like"/>
    <property type="match status" value="1"/>
</dbReference>
<dbReference type="InterPro" id="IPR013815">
    <property type="entry name" value="ATP_grasp_subdomain_1"/>
</dbReference>
<dbReference type="GO" id="GO:0042709">
    <property type="term" value="C:succinate-CoA ligase complex"/>
    <property type="evidence" value="ECO:0007669"/>
    <property type="project" value="TreeGrafter"/>
</dbReference>
<dbReference type="GO" id="GO:0006104">
    <property type="term" value="P:succinyl-CoA metabolic process"/>
    <property type="evidence" value="ECO:0007669"/>
    <property type="project" value="TreeGrafter"/>
</dbReference>
<keyword evidence="10" id="KW-0496">Mitochondrion</keyword>
<evidence type="ECO:0000259" key="14">
    <source>
        <dbReference type="Pfam" id="PF08442"/>
    </source>
</evidence>
<evidence type="ECO:0000256" key="12">
    <source>
        <dbReference type="RuleBase" id="RU361258"/>
    </source>
</evidence>
<dbReference type="InterPro" id="IPR034723">
    <property type="entry name" value="Succ_CoA_betaA_euk"/>
</dbReference>
<dbReference type="GO" id="GO:0004775">
    <property type="term" value="F:succinate-CoA ligase (ADP-forming) activity"/>
    <property type="evidence" value="ECO:0007669"/>
    <property type="project" value="TreeGrafter"/>
</dbReference>
<dbReference type="PIRSF" id="PIRSF001554">
    <property type="entry name" value="SucCS_beta"/>
    <property type="match status" value="1"/>
</dbReference>
<evidence type="ECO:0000256" key="11">
    <source>
        <dbReference type="ARBA" id="ARBA00063570"/>
    </source>
</evidence>
<keyword evidence="5" id="KW-0479">Metal-binding</keyword>
<comment type="pathway">
    <text evidence="2">Carbohydrate metabolism; tricarboxylic acid cycle; succinate from succinyl-CoA (ligase route): step 1/1.</text>
</comment>
<reference evidence="15" key="1">
    <citation type="journal article" date="2020" name="Fungal Divers.">
        <title>Resolving the Mortierellaceae phylogeny through synthesis of multi-gene phylogenetics and phylogenomics.</title>
        <authorList>
            <person name="Vandepol N."/>
            <person name="Liber J."/>
            <person name="Desiro A."/>
            <person name="Na H."/>
            <person name="Kennedy M."/>
            <person name="Barry K."/>
            <person name="Grigoriev I.V."/>
            <person name="Miller A.N."/>
            <person name="O'Donnell K."/>
            <person name="Stajich J.E."/>
            <person name="Bonito G."/>
        </authorList>
    </citation>
    <scope>NUCLEOTIDE SEQUENCE</scope>
    <source>
        <strain evidence="15">NRRL 2769</strain>
    </source>
</reference>
<evidence type="ECO:0000256" key="10">
    <source>
        <dbReference type="ARBA" id="ARBA00023128"/>
    </source>
</evidence>
<keyword evidence="16" id="KW-1185">Reference proteome</keyword>
<evidence type="ECO:0000259" key="13">
    <source>
        <dbReference type="Pfam" id="PF00549"/>
    </source>
</evidence>
<organism evidence="15 16">
    <name type="scientific">Entomortierella chlamydospora</name>
    <dbReference type="NCBI Taxonomy" id="101097"/>
    <lineage>
        <taxon>Eukaryota</taxon>
        <taxon>Fungi</taxon>
        <taxon>Fungi incertae sedis</taxon>
        <taxon>Mucoromycota</taxon>
        <taxon>Mortierellomycotina</taxon>
        <taxon>Mortierellomycetes</taxon>
        <taxon>Mortierellales</taxon>
        <taxon>Mortierellaceae</taxon>
        <taxon>Entomortierella</taxon>
    </lineage>
</organism>
<dbReference type="InterPro" id="IPR013650">
    <property type="entry name" value="ATP-grasp_succ-CoA_synth-type"/>
</dbReference>
<dbReference type="HAMAP" id="MF_00558">
    <property type="entry name" value="Succ_CoA_beta"/>
    <property type="match status" value="1"/>
</dbReference>
<evidence type="ECO:0000256" key="9">
    <source>
        <dbReference type="ARBA" id="ARBA00022946"/>
    </source>
</evidence>
<dbReference type="PANTHER" id="PTHR11815">
    <property type="entry name" value="SUCCINYL-COA SYNTHETASE BETA CHAIN"/>
    <property type="match status" value="1"/>
</dbReference>
<dbReference type="Gene3D" id="3.30.470.20">
    <property type="entry name" value="ATP-grasp fold, B domain"/>
    <property type="match status" value="1"/>
</dbReference>
<evidence type="ECO:0000256" key="8">
    <source>
        <dbReference type="ARBA" id="ARBA00022842"/>
    </source>
</evidence>
<evidence type="ECO:0000256" key="3">
    <source>
        <dbReference type="ARBA" id="ARBA00022532"/>
    </source>
</evidence>
<dbReference type="InterPro" id="IPR017866">
    <property type="entry name" value="Succ-CoA_synthase_bsu_CS"/>
</dbReference>
<evidence type="ECO:0000256" key="7">
    <source>
        <dbReference type="ARBA" id="ARBA00022840"/>
    </source>
</evidence>
<evidence type="ECO:0000256" key="5">
    <source>
        <dbReference type="ARBA" id="ARBA00022723"/>
    </source>
</evidence>
<dbReference type="InterPro" id="IPR005809">
    <property type="entry name" value="Succ_CoA_ligase-like_bsu"/>
</dbReference>
<accession>A0A9P6MRL5</accession>
<evidence type="ECO:0000256" key="2">
    <source>
        <dbReference type="ARBA" id="ARBA00005064"/>
    </source>
</evidence>
<keyword evidence="8" id="KW-0460">Magnesium</keyword>
<dbReference type="GO" id="GO:0005524">
    <property type="term" value="F:ATP binding"/>
    <property type="evidence" value="ECO:0007669"/>
    <property type="project" value="UniProtKB-KW"/>
</dbReference>
<dbReference type="EC" id="6.2.1.-" evidence="12"/>
<keyword evidence="3" id="KW-0816">Tricarboxylic acid cycle</keyword>
<evidence type="ECO:0000256" key="1">
    <source>
        <dbReference type="ARBA" id="ARBA00001946"/>
    </source>
</evidence>
<dbReference type="FunFam" id="3.40.50.261:FF:000001">
    <property type="entry name" value="Succinate--CoA ligase [ADP-forming] subunit beta"/>
    <property type="match status" value="1"/>
</dbReference>
<dbReference type="Pfam" id="PF00549">
    <property type="entry name" value="Ligase_CoA"/>
    <property type="match status" value="1"/>
</dbReference>
<evidence type="ECO:0000256" key="6">
    <source>
        <dbReference type="ARBA" id="ARBA00022741"/>
    </source>
</evidence>
<dbReference type="Gene3D" id="3.40.50.261">
    <property type="entry name" value="Succinyl-CoA synthetase domains"/>
    <property type="match status" value="1"/>
</dbReference>
<name>A0A9P6MRL5_9FUNG</name>
<dbReference type="FunFam" id="3.30.1490.20:FF:000004">
    <property type="entry name" value="Succinate--CoA ligase [ADP-forming] subunit beta, mitochondrial"/>
    <property type="match status" value="1"/>
</dbReference>
<dbReference type="SUPFAM" id="SSF52210">
    <property type="entry name" value="Succinyl-CoA synthetase domains"/>
    <property type="match status" value="1"/>
</dbReference>
<dbReference type="NCBIfam" id="TIGR01016">
    <property type="entry name" value="sucCoAbeta"/>
    <property type="match status" value="1"/>
</dbReference>
<dbReference type="GO" id="GO:0046872">
    <property type="term" value="F:metal ion binding"/>
    <property type="evidence" value="ECO:0007669"/>
    <property type="project" value="UniProtKB-KW"/>
</dbReference>
<evidence type="ECO:0000313" key="16">
    <source>
        <dbReference type="Proteomes" id="UP000703661"/>
    </source>
</evidence>
<dbReference type="EMBL" id="JAAAID010001367">
    <property type="protein sequence ID" value="KAG0010307.1"/>
    <property type="molecule type" value="Genomic_DNA"/>
</dbReference>
<gene>
    <name evidence="15" type="primary">TCA9_2</name>
    <name evidence="15" type="ORF">BGZ80_001597</name>
</gene>
<dbReference type="NCBIfam" id="NF001913">
    <property type="entry name" value="PRK00696.1"/>
    <property type="match status" value="1"/>
</dbReference>
<dbReference type="PROSITE" id="PS01217">
    <property type="entry name" value="SUCCINYL_COA_LIG_3"/>
    <property type="match status" value="1"/>
</dbReference>
<dbReference type="AlphaFoldDB" id="A0A9P6MRL5"/>
<dbReference type="GO" id="GO:0006099">
    <property type="term" value="P:tricarboxylic acid cycle"/>
    <property type="evidence" value="ECO:0007669"/>
    <property type="project" value="UniProtKB-KW"/>
</dbReference>
<keyword evidence="4 12" id="KW-0436">Ligase</keyword>
<dbReference type="GO" id="GO:0005739">
    <property type="term" value="C:mitochondrion"/>
    <property type="evidence" value="ECO:0007669"/>
    <property type="project" value="InterPro"/>
</dbReference>
<feature type="domain" description="ATP-grasp fold succinyl-CoA synthetase-type" evidence="14">
    <location>
        <begin position="19"/>
        <end position="225"/>
    </location>
</feature>
<dbReference type="Proteomes" id="UP000703661">
    <property type="component" value="Unassembled WGS sequence"/>
</dbReference>
<evidence type="ECO:0000256" key="4">
    <source>
        <dbReference type="ARBA" id="ARBA00022598"/>
    </source>
</evidence>
<evidence type="ECO:0000313" key="15">
    <source>
        <dbReference type="EMBL" id="KAG0010307.1"/>
    </source>
</evidence>
<keyword evidence="7" id="KW-0067">ATP-binding</keyword>
<comment type="similarity">
    <text evidence="12">Belongs to the succinate/malate CoA ligase beta subunit family.</text>
</comment>
<dbReference type="InterPro" id="IPR016102">
    <property type="entry name" value="Succinyl-CoA_synth-like"/>
</dbReference>
<dbReference type="OrthoDB" id="1552at2759"/>
<sequence length="427" mass="46334">MFQPRVNLAAQHQKRFLSIHEYLSMGLLEKQGIKTPPGSVAKTGAEAYAAAEKLGTEDMVIKAQVLAGGRGKGTFDSGLKGGVRTVFSPREAQMFAEKMLGHKLVTKQTGPAGKICNSVYICKREYVRREYYFAVLMDRKSQGPVMVASSQGGVDIESVAAEDPKAILQLPIDINKGADHAAVRNLAERMGFTPKCVDQATDTMLKLYDLFIQKDATMVEINPMAETVDSEVVCMDAKLNFDDNAEFRQKDIYKLRDISQEDSREVAAAKYNLNYIGLDGSIGCLVNGAGLAMSTMDIIKLHGGEPANFLDVGGGATAEQVTEAFKIISSDPRVTTIFTNIFGGIMSCRVIAEGIIAAASTLQLRIPLVVRLQGTEEEEAKKLIEKSGLHIITADGLDDAATKSVQLSKMVNMAREAKINVSFELPI</sequence>
<comment type="subunit">
    <text evidence="11">Heterodimer of an alpha and a beta subunit. The beta subunit determines specificity for GTP.</text>
</comment>
<protein>
    <recommendedName>
        <fullName evidence="12">Succinate-CoA ligase subunit beta</fullName>
        <ecNumber evidence="12">6.2.1.-</ecNumber>
    </recommendedName>
</protein>
<dbReference type="InterPro" id="IPR005811">
    <property type="entry name" value="SUCC_ACL_C"/>
</dbReference>
<dbReference type="PANTHER" id="PTHR11815:SF1">
    <property type="entry name" value="SUCCINATE--COA LIGASE [ADP-FORMING] SUBUNIT BETA, MITOCHONDRIAL"/>
    <property type="match status" value="1"/>
</dbReference>
<feature type="domain" description="ATP-citrate synthase/succinyl-CoA ligase C-terminal" evidence="13">
    <location>
        <begin position="285"/>
        <end position="405"/>
    </location>
</feature>
<keyword evidence="9" id="KW-0809">Transit peptide</keyword>
<dbReference type="Gene3D" id="3.30.1490.20">
    <property type="entry name" value="ATP-grasp fold, A domain"/>
    <property type="match status" value="1"/>
</dbReference>
<dbReference type="FunFam" id="3.30.470.20:FF:000002">
    <property type="entry name" value="Succinate--CoA ligase [ADP-forming] subunit beta"/>
    <property type="match status" value="1"/>
</dbReference>
<comment type="cofactor">
    <cofactor evidence="1">
        <name>Mg(2+)</name>
        <dbReference type="ChEBI" id="CHEBI:18420"/>
    </cofactor>
</comment>
<comment type="caution">
    <text evidence="15">The sequence shown here is derived from an EMBL/GenBank/DDBJ whole genome shotgun (WGS) entry which is preliminary data.</text>
</comment>
<keyword evidence="6 12" id="KW-0547">Nucleotide-binding</keyword>